<name>A0ABR0QTF3_GOSAR</name>
<feature type="domain" description="Aminotransferase-like plant mobile" evidence="1">
    <location>
        <begin position="7"/>
        <end position="68"/>
    </location>
</feature>
<gene>
    <name evidence="2" type="ORF">PVK06_004498</name>
</gene>
<keyword evidence="3" id="KW-1185">Reference proteome</keyword>
<accession>A0ABR0QTF3</accession>
<evidence type="ECO:0000259" key="1">
    <source>
        <dbReference type="Pfam" id="PF10536"/>
    </source>
</evidence>
<evidence type="ECO:0000313" key="3">
    <source>
        <dbReference type="Proteomes" id="UP001358586"/>
    </source>
</evidence>
<dbReference type="PANTHER" id="PTHR46033:SF8">
    <property type="entry name" value="PROTEIN MAINTENANCE OF MERISTEMS-LIKE"/>
    <property type="match status" value="1"/>
</dbReference>
<dbReference type="EMBL" id="JARKNE010000002">
    <property type="protein sequence ID" value="KAK5842168.1"/>
    <property type="molecule type" value="Genomic_DNA"/>
</dbReference>
<dbReference type="Pfam" id="PF10536">
    <property type="entry name" value="PMD"/>
    <property type="match status" value="1"/>
</dbReference>
<organism evidence="2 3">
    <name type="scientific">Gossypium arboreum</name>
    <name type="common">Tree cotton</name>
    <name type="synonym">Gossypium nanking</name>
    <dbReference type="NCBI Taxonomy" id="29729"/>
    <lineage>
        <taxon>Eukaryota</taxon>
        <taxon>Viridiplantae</taxon>
        <taxon>Streptophyta</taxon>
        <taxon>Embryophyta</taxon>
        <taxon>Tracheophyta</taxon>
        <taxon>Spermatophyta</taxon>
        <taxon>Magnoliopsida</taxon>
        <taxon>eudicotyledons</taxon>
        <taxon>Gunneridae</taxon>
        <taxon>Pentapetalae</taxon>
        <taxon>rosids</taxon>
        <taxon>malvids</taxon>
        <taxon>Malvales</taxon>
        <taxon>Malvaceae</taxon>
        <taxon>Malvoideae</taxon>
        <taxon>Gossypium</taxon>
    </lineage>
</organism>
<comment type="caution">
    <text evidence="2">The sequence shown here is derived from an EMBL/GenBank/DDBJ whole genome shotgun (WGS) entry which is preliminary data.</text>
</comment>
<dbReference type="Proteomes" id="UP001358586">
    <property type="component" value="Chromosome 2"/>
</dbReference>
<sequence length="233" mass="26435">MTQLAQVTMLSGGVLMIDVNQNKVHIMYLSLLKDLAQACNYSWGSAVLACLYHKLCRAIKPSTKTMDGLPYTVVIGLIPDAIFGISEPSTAVLATLEWHATDRVFRQFSCMQPIPHPSQEFKEIHGIEKEDRDHINWVKKHAPYIILWNAWTYLATTSSLNIRHTLNRPHTTRSSIIFQYPFTHDDGVYDYTTFLSTLEVDLSNYQMPPQGAHPCRWRQPNHYTLASGTSPGS</sequence>
<proteinExistence type="predicted"/>
<evidence type="ECO:0000313" key="2">
    <source>
        <dbReference type="EMBL" id="KAK5842168.1"/>
    </source>
</evidence>
<dbReference type="InterPro" id="IPR019557">
    <property type="entry name" value="AminoTfrase-like_pln_mobile"/>
</dbReference>
<protein>
    <recommendedName>
        <fullName evidence="1">Aminotransferase-like plant mobile domain-containing protein</fullName>
    </recommendedName>
</protein>
<dbReference type="InterPro" id="IPR044824">
    <property type="entry name" value="MAIN-like"/>
</dbReference>
<dbReference type="PANTHER" id="PTHR46033">
    <property type="entry name" value="PROTEIN MAIN-LIKE 2"/>
    <property type="match status" value="1"/>
</dbReference>
<reference evidence="2 3" key="1">
    <citation type="submission" date="2023-03" db="EMBL/GenBank/DDBJ databases">
        <title>WGS of Gossypium arboreum.</title>
        <authorList>
            <person name="Yu D."/>
        </authorList>
    </citation>
    <scope>NUCLEOTIDE SEQUENCE [LARGE SCALE GENOMIC DNA]</scope>
    <source>
        <tissue evidence="2">Leaf</tissue>
    </source>
</reference>